<reference evidence="4 5" key="1">
    <citation type="submission" date="2014-04" db="EMBL/GenBank/DDBJ databases">
        <authorList>
            <consortium name="DOE Joint Genome Institute"/>
            <person name="Kuo A."/>
            <person name="Kohler A."/>
            <person name="Nagy L.G."/>
            <person name="Floudas D."/>
            <person name="Copeland A."/>
            <person name="Barry K.W."/>
            <person name="Cichocki N."/>
            <person name="Veneault-Fourrey C."/>
            <person name="LaButti K."/>
            <person name="Lindquist E.A."/>
            <person name="Lipzen A."/>
            <person name="Lundell T."/>
            <person name="Morin E."/>
            <person name="Murat C."/>
            <person name="Sun H."/>
            <person name="Tunlid A."/>
            <person name="Henrissat B."/>
            <person name="Grigoriev I.V."/>
            <person name="Hibbett D.S."/>
            <person name="Martin F."/>
            <person name="Nordberg H.P."/>
            <person name="Cantor M.N."/>
            <person name="Hua S.X."/>
        </authorList>
    </citation>
    <scope>NUCLEOTIDE SEQUENCE [LARGE SCALE GENOMIC DNA]</scope>
    <source>
        <strain evidence="4 5">Foug A</strain>
    </source>
</reference>
<evidence type="ECO:0000259" key="3">
    <source>
        <dbReference type="Pfam" id="PF20149"/>
    </source>
</evidence>
<feature type="domain" description="DUF6532" evidence="3">
    <location>
        <begin position="543"/>
        <end position="650"/>
    </location>
</feature>
<gene>
    <name evidence="4" type="ORF">SCLCIDRAFT_31630</name>
</gene>
<evidence type="ECO:0000313" key="5">
    <source>
        <dbReference type="Proteomes" id="UP000053989"/>
    </source>
</evidence>
<dbReference type="STRING" id="1036808.A0A0C3DCF0"/>
<feature type="compositionally biased region" description="Basic residues" evidence="1">
    <location>
        <begin position="385"/>
        <end position="395"/>
    </location>
</feature>
<feature type="compositionally biased region" description="Polar residues" evidence="1">
    <location>
        <begin position="338"/>
        <end position="348"/>
    </location>
</feature>
<dbReference type="InterPro" id="IPR045341">
    <property type="entry name" value="DUF6532"/>
</dbReference>
<feature type="transmembrane region" description="Helical" evidence="2">
    <location>
        <begin position="39"/>
        <end position="59"/>
    </location>
</feature>
<reference evidence="5" key="2">
    <citation type="submission" date="2015-01" db="EMBL/GenBank/DDBJ databases">
        <title>Evolutionary Origins and Diversification of the Mycorrhizal Mutualists.</title>
        <authorList>
            <consortium name="DOE Joint Genome Institute"/>
            <consortium name="Mycorrhizal Genomics Consortium"/>
            <person name="Kohler A."/>
            <person name="Kuo A."/>
            <person name="Nagy L.G."/>
            <person name="Floudas D."/>
            <person name="Copeland A."/>
            <person name="Barry K.W."/>
            <person name="Cichocki N."/>
            <person name="Veneault-Fourrey C."/>
            <person name="LaButti K."/>
            <person name="Lindquist E.A."/>
            <person name="Lipzen A."/>
            <person name="Lundell T."/>
            <person name="Morin E."/>
            <person name="Murat C."/>
            <person name="Riley R."/>
            <person name="Ohm R."/>
            <person name="Sun H."/>
            <person name="Tunlid A."/>
            <person name="Henrissat B."/>
            <person name="Grigoriev I.V."/>
            <person name="Hibbett D.S."/>
            <person name="Martin F."/>
        </authorList>
    </citation>
    <scope>NUCLEOTIDE SEQUENCE [LARGE SCALE GENOMIC DNA]</scope>
    <source>
        <strain evidence="5">Foug A</strain>
    </source>
</reference>
<feature type="compositionally biased region" description="Basic and acidic residues" evidence="1">
    <location>
        <begin position="396"/>
        <end position="409"/>
    </location>
</feature>
<dbReference type="HOGENOM" id="CLU_025900_0_0_1"/>
<evidence type="ECO:0000313" key="4">
    <source>
        <dbReference type="EMBL" id="KIM53761.1"/>
    </source>
</evidence>
<feature type="region of interest" description="Disordered" evidence="1">
    <location>
        <begin position="475"/>
        <end position="526"/>
    </location>
</feature>
<dbReference type="OrthoDB" id="2690740at2759"/>
<feature type="compositionally biased region" description="Polar residues" evidence="1">
    <location>
        <begin position="321"/>
        <end position="330"/>
    </location>
</feature>
<keyword evidence="2" id="KW-0472">Membrane</keyword>
<proteinExistence type="predicted"/>
<keyword evidence="2" id="KW-1133">Transmembrane helix</keyword>
<evidence type="ECO:0000256" key="1">
    <source>
        <dbReference type="SAM" id="MobiDB-lite"/>
    </source>
</evidence>
<name>A0A0C3DCF0_9AGAM</name>
<protein>
    <recommendedName>
        <fullName evidence="3">DUF6532 domain-containing protein</fullName>
    </recommendedName>
</protein>
<feature type="compositionally biased region" description="Acidic residues" evidence="1">
    <location>
        <begin position="439"/>
        <end position="452"/>
    </location>
</feature>
<dbReference type="Pfam" id="PF20149">
    <property type="entry name" value="DUF6532"/>
    <property type="match status" value="1"/>
</dbReference>
<feature type="region of interest" description="Disordered" evidence="1">
    <location>
        <begin position="285"/>
        <end position="460"/>
    </location>
</feature>
<dbReference type="Proteomes" id="UP000053989">
    <property type="component" value="Unassembled WGS sequence"/>
</dbReference>
<dbReference type="InParanoid" id="A0A0C3DCF0"/>
<feature type="compositionally biased region" description="Acidic residues" evidence="1">
    <location>
        <begin position="410"/>
        <end position="428"/>
    </location>
</feature>
<evidence type="ECO:0000256" key="2">
    <source>
        <dbReference type="SAM" id="Phobius"/>
    </source>
</evidence>
<dbReference type="EMBL" id="KN822171">
    <property type="protein sequence ID" value="KIM53761.1"/>
    <property type="molecule type" value="Genomic_DNA"/>
</dbReference>
<keyword evidence="5" id="KW-1185">Reference proteome</keyword>
<accession>A0A0C3DCF0</accession>
<sequence length="665" mass="74108">MSVDDPSFISKLWEKHVAILNQHPPKKTFQNWIHLGQKFTWLAAGGTIYVLLMIASLNLRWCIRKASWRTVSDLGKMLRVPASVGAEESMLITQRIIPTISRLREEFPLRLCLDTRILDCTILRQSDLRFNALERLSATSALKIPVDVLSPYSYSVSIGTTGGPELFNVDIIPTSFDHHGSSNTTFPAEHDHMLNRSWTNGQRLLASVVDTVTDIGGLWTVLSGFYPQGSKVPNRYVRIPPDTINQALKLQNSDGSLMAFICMAMPEEMRKLLFPELIASLSGSEDITDLNESSTGEEPFRGKSTQAPAKTPVSKSPRGSKVTQTNASQETTKKAQAKVTSKGTSPVQSKKGPVSKDKAQKNASRKRASSMMDKEAEAEAETSQRPRKILKKTVHIRRDSLIEEPTIKAEEEDEEDQLQDDDEQDSAQDDVASGRLIEESGDDGNDGEYMESSEEKLNEDLVDLDDEMIVYKSPADAKGKKMAKVPEPNDEVTDLDEEVKQGDQEGGQKALSSRRPRGSKLGKASLASFEDPDIRQLAKLGHRQFCQHIATVEAFPFPIDKDELCWKVIQEGIAKEPGLQHALSKVENDQHMKERLLDYVWGAATQVRGELAAKARMAVPTAYGLQGESLKGSGLFDVLKWLIQQGKLIHSRIDTKLRFLRWVTR</sequence>
<feature type="compositionally biased region" description="Acidic residues" evidence="1">
    <location>
        <begin position="488"/>
        <end position="497"/>
    </location>
</feature>
<feature type="compositionally biased region" description="Polar residues" evidence="1">
    <location>
        <begin position="285"/>
        <end position="296"/>
    </location>
</feature>
<dbReference type="AlphaFoldDB" id="A0A0C3DCF0"/>
<keyword evidence="2" id="KW-0812">Transmembrane</keyword>
<organism evidence="4 5">
    <name type="scientific">Scleroderma citrinum Foug A</name>
    <dbReference type="NCBI Taxonomy" id="1036808"/>
    <lineage>
        <taxon>Eukaryota</taxon>
        <taxon>Fungi</taxon>
        <taxon>Dikarya</taxon>
        <taxon>Basidiomycota</taxon>
        <taxon>Agaricomycotina</taxon>
        <taxon>Agaricomycetes</taxon>
        <taxon>Agaricomycetidae</taxon>
        <taxon>Boletales</taxon>
        <taxon>Sclerodermatineae</taxon>
        <taxon>Sclerodermataceae</taxon>
        <taxon>Scleroderma</taxon>
    </lineage>
</organism>